<protein>
    <submittedName>
        <fullName evidence="3">Uncharacterized protein</fullName>
    </submittedName>
</protein>
<feature type="region of interest" description="Disordered" evidence="1">
    <location>
        <begin position="197"/>
        <end position="222"/>
    </location>
</feature>
<evidence type="ECO:0000313" key="4">
    <source>
        <dbReference type="Proteomes" id="UP000053342"/>
    </source>
</evidence>
<keyword evidence="2" id="KW-0812">Transmembrane</keyword>
<accession>A0A0D2DDJ9</accession>
<reference evidence="3 4" key="1">
    <citation type="submission" date="2015-01" db="EMBL/GenBank/DDBJ databases">
        <title>The Genome Sequence of Exophiala oligosperma CBS72588.</title>
        <authorList>
            <consortium name="The Broad Institute Genomics Platform"/>
            <person name="Cuomo C."/>
            <person name="de Hoog S."/>
            <person name="Gorbushina A."/>
            <person name="Stielow B."/>
            <person name="Teixiera M."/>
            <person name="Abouelleil A."/>
            <person name="Chapman S.B."/>
            <person name="Priest M."/>
            <person name="Young S.K."/>
            <person name="Wortman J."/>
            <person name="Nusbaum C."/>
            <person name="Birren B."/>
        </authorList>
    </citation>
    <scope>NUCLEOTIDE SEQUENCE [LARGE SCALE GENOMIC DNA]</scope>
    <source>
        <strain evidence="3 4">CBS 72588</strain>
    </source>
</reference>
<dbReference type="GeneID" id="27359750"/>
<sequence>MAAAAHHEYSPRPPMASRIRENLNVNVQSTYSRLNLDDRIRCVLIYNDAVALSLGFASGASTGKAVFHVLGAFLSFSFLMNIPIVLVATRARRTQGALMLRDGNRAPSLSILALDVSIVVALLILYIITTVEATSSYSWEPVVMMVYVSIGALVAMIIHGWLAASALVRYVRYRRSLDKERCPHCHTPFTFRVEDPRSAFPQVDSPSSAEDEGDTLLAKDQK</sequence>
<dbReference type="Proteomes" id="UP000053342">
    <property type="component" value="Unassembled WGS sequence"/>
</dbReference>
<dbReference type="AlphaFoldDB" id="A0A0D2DDJ9"/>
<gene>
    <name evidence="3" type="ORF">PV06_07676</name>
</gene>
<evidence type="ECO:0000313" key="3">
    <source>
        <dbReference type="EMBL" id="KIW40480.1"/>
    </source>
</evidence>
<dbReference type="HOGENOM" id="CLU_076920_0_0_1"/>
<organism evidence="3 4">
    <name type="scientific">Exophiala oligosperma</name>
    <dbReference type="NCBI Taxonomy" id="215243"/>
    <lineage>
        <taxon>Eukaryota</taxon>
        <taxon>Fungi</taxon>
        <taxon>Dikarya</taxon>
        <taxon>Ascomycota</taxon>
        <taxon>Pezizomycotina</taxon>
        <taxon>Eurotiomycetes</taxon>
        <taxon>Chaetothyriomycetidae</taxon>
        <taxon>Chaetothyriales</taxon>
        <taxon>Herpotrichiellaceae</taxon>
        <taxon>Exophiala</taxon>
    </lineage>
</organism>
<keyword evidence="4" id="KW-1185">Reference proteome</keyword>
<feature type="transmembrane region" description="Helical" evidence="2">
    <location>
        <begin position="109"/>
        <end position="128"/>
    </location>
</feature>
<dbReference type="RefSeq" id="XP_016260696.1">
    <property type="nucleotide sequence ID" value="XM_016408942.1"/>
</dbReference>
<evidence type="ECO:0000256" key="1">
    <source>
        <dbReference type="SAM" id="MobiDB-lite"/>
    </source>
</evidence>
<evidence type="ECO:0000256" key="2">
    <source>
        <dbReference type="SAM" id="Phobius"/>
    </source>
</evidence>
<feature type="transmembrane region" description="Helical" evidence="2">
    <location>
        <begin position="66"/>
        <end position="88"/>
    </location>
</feature>
<feature type="transmembrane region" description="Helical" evidence="2">
    <location>
        <begin position="148"/>
        <end position="171"/>
    </location>
</feature>
<dbReference type="EMBL" id="KN847338">
    <property type="protein sequence ID" value="KIW40480.1"/>
    <property type="molecule type" value="Genomic_DNA"/>
</dbReference>
<keyword evidence="2" id="KW-1133">Transmembrane helix</keyword>
<proteinExistence type="predicted"/>
<name>A0A0D2DDJ9_9EURO</name>
<dbReference type="OrthoDB" id="4113403at2759"/>
<keyword evidence="2" id="KW-0472">Membrane</keyword>
<dbReference type="VEuPathDB" id="FungiDB:PV06_07676"/>